<keyword evidence="2" id="KW-1185">Reference proteome</keyword>
<dbReference type="EMBL" id="BOCI01000301">
    <property type="protein sequence ID" value="GHW01489.1"/>
    <property type="molecule type" value="Genomic_DNA"/>
</dbReference>
<dbReference type="InterPro" id="IPR046557">
    <property type="entry name" value="DUF6711"/>
</dbReference>
<dbReference type="Proteomes" id="UP000616547">
    <property type="component" value="Unassembled WGS sequence"/>
</dbReference>
<sequence>MATYSLIISGTAVKTPSSFQVTIQDIDAKATRDAKGKLHRDRVATKRKISAQWPPLTLKECSTLLNAVKDEFFTVKYLDPVDGAMATRTFYVGDRTTPALTFIDNLGGYFWKDVSFDLVEQ</sequence>
<name>A0ABQ3W6X6_9LACO</name>
<protein>
    <recommendedName>
        <fullName evidence="3">Prophage protein</fullName>
    </recommendedName>
</protein>
<evidence type="ECO:0000313" key="1">
    <source>
        <dbReference type="EMBL" id="GHW01489.1"/>
    </source>
</evidence>
<gene>
    <name evidence="1" type="ORF">lacNasYZ03_11760</name>
</gene>
<dbReference type="RefSeq" id="WP_201331932.1">
    <property type="nucleotide sequence ID" value="NZ_BOCG01000451.1"/>
</dbReference>
<evidence type="ECO:0008006" key="3">
    <source>
        <dbReference type="Google" id="ProtNLM"/>
    </source>
</evidence>
<proteinExistence type="predicted"/>
<reference evidence="2" key="1">
    <citation type="submission" date="2021-01" db="EMBL/GenBank/DDBJ databases">
        <title>Draft genome sequence of Nasalis larvatus strain YZ03.</title>
        <authorList>
            <person name="Suzuki-Hashido N."/>
            <person name="Tsuchida S."/>
            <person name="Hayakawa T."/>
        </authorList>
    </citation>
    <scope>NUCLEOTIDE SEQUENCE [LARGE SCALE GENOMIC DNA]</scope>
    <source>
        <strain evidence="2">YZ03</strain>
    </source>
</reference>
<dbReference type="Pfam" id="PF20458">
    <property type="entry name" value="DUF6711"/>
    <property type="match status" value="1"/>
</dbReference>
<accession>A0ABQ3W6X6</accession>
<comment type="caution">
    <text evidence="1">The sequence shown here is derived from an EMBL/GenBank/DDBJ whole genome shotgun (WGS) entry which is preliminary data.</text>
</comment>
<organism evidence="1 2">
    <name type="scientific">Lactobacillus nasalidis</name>
    <dbReference type="NCBI Taxonomy" id="2797258"/>
    <lineage>
        <taxon>Bacteria</taxon>
        <taxon>Bacillati</taxon>
        <taxon>Bacillota</taxon>
        <taxon>Bacilli</taxon>
        <taxon>Lactobacillales</taxon>
        <taxon>Lactobacillaceae</taxon>
        <taxon>Lactobacillus</taxon>
    </lineage>
</organism>
<evidence type="ECO:0000313" key="2">
    <source>
        <dbReference type="Proteomes" id="UP000616547"/>
    </source>
</evidence>